<dbReference type="KEGG" id="rsi:Runsl_4340"/>
<name>A0A7U3ZNX1_RUNSL</name>
<reference evidence="4" key="1">
    <citation type="submission" date="2011-06" db="EMBL/GenBank/DDBJ databases">
        <title>The complete genome of chromosome of Runella slithyformis DSM 19594.</title>
        <authorList>
            <consortium name="US DOE Joint Genome Institute (JGI-PGF)"/>
            <person name="Lucas S."/>
            <person name="Han J."/>
            <person name="Lapidus A."/>
            <person name="Bruce D."/>
            <person name="Goodwin L."/>
            <person name="Pitluck S."/>
            <person name="Peters L."/>
            <person name="Kyrpides N."/>
            <person name="Mavromatis K."/>
            <person name="Ivanova N."/>
            <person name="Ovchinnikova G."/>
            <person name="Zhang X."/>
            <person name="Misra M."/>
            <person name="Detter J.C."/>
            <person name="Tapia R."/>
            <person name="Han C."/>
            <person name="Land M."/>
            <person name="Hauser L."/>
            <person name="Markowitz V."/>
            <person name="Cheng J.-F."/>
            <person name="Hugenholtz P."/>
            <person name="Woyke T."/>
            <person name="Wu D."/>
            <person name="Tindall B."/>
            <person name="Faehrich R."/>
            <person name="Brambilla E."/>
            <person name="Klenk H.-P."/>
            <person name="Eisen J.A."/>
        </authorList>
    </citation>
    <scope>NUCLEOTIDE SEQUENCE [LARGE SCALE GENOMIC DNA]</scope>
    <source>
        <strain evidence="4">ATCC 29530 / DSM 19594 / LMG 11500 / NCIMB 11436 / LSU 4</strain>
    </source>
</reference>
<gene>
    <name evidence="3" type="ordered locus">Runsl_4340</name>
</gene>
<sequence length="235" mass="27370">MFPILMFKPNTILKNIRFLKVQFDVDIEGWEIPAFRGGVIKKAGEQHITFHNHINDNEVIYRYPVIQYKRIGRHPALICVDFGVDEVHHFFNNRNLDIEVSGRKLCLQVSHLKMDRYNLQVWEKSFSMHISQWLALNQDNYAKYMATSDELSRLTLLENTLKANIISFAKGIGWDVDRPISLRIDSIEKVRPVTFKEQKLLAFDVTFRTNVFLPDYLGLGKGVSLGFGTVRQIRK</sequence>
<dbReference type="Pfam" id="PF17262">
    <property type="entry name" value="Cas6b_C"/>
    <property type="match status" value="1"/>
</dbReference>
<organism evidence="3 4">
    <name type="scientific">Runella slithyformis (strain ATCC 29530 / DSM 19594 / LMG 11500 / NCIMB 11436 / LSU 4)</name>
    <dbReference type="NCBI Taxonomy" id="761193"/>
    <lineage>
        <taxon>Bacteria</taxon>
        <taxon>Pseudomonadati</taxon>
        <taxon>Bacteroidota</taxon>
        <taxon>Cytophagia</taxon>
        <taxon>Cytophagales</taxon>
        <taxon>Spirosomataceae</taxon>
        <taxon>Runella</taxon>
    </lineage>
</organism>
<proteinExistence type="predicted"/>
<dbReference type="EMBL" id="CP002859">
    <property type="protein sequence ID" value="AEI50674.1"/>
    <property type="molecule type" value="Genomic_DNA"/>
</dbReference>
<evidence type="ECO:0008006" key="5">
    <source>
        <dbReference type="Google" id="ProtNLM"/>
    </source>
</evidence>
<protein>
    <recommendedName>
        <fullName evidence="5">DNA repair protein</fullName>
    </recommendedName>
</protein>
<dbReference type="InterPro" id="IPR020209">
    <property type="entry name" value="Cas6b_C"/>
</dbReference>
<evidence type="ECO:0000313" key="4">
    <source>
        <dbReference type="Proteomes" id="UP000000493"/>
    </source>
</evidence>
<feature type="domain" description="Cas6b C-terminal" evidence="1">
    <location>
        <begin position="122"/>
        <end position="233"/>
    </location>
</feature>
<keyword evidence="4" id="KW-1185">Reference proteome</keyword>
<feature type="domain" description="Cas6b N-terminal" evidence="2">
    <location>
        <begin position="15"/>
        <end position="116"/>
    </location>
</feature>
<dbReference type="Proteomes" id="UP000000493">
    <property type="component" value="Chromosome"/>
</dbReference>
<dbReference type="Pfam" id="PF17955">
    <property type="entry name" value="Cas6b_N"/>
    <property type="match status" value="1"/>
</dbReference>
<dbReference type="AlphaFoldDB" id="A0A7U3ZNX1"/>
<dbReference type="InterPro" id="IPR041528">
    <property type="entry name" value="Cas6b_N"/>
</dbReference>
<evidence type="ECO:0000259" key="2">
    <source>
        <dbReference type="Pfam" id="PF17955"/>
    </source>
</evidence>
<evidence type="ECO:0000313" key="3">
    <source>
        <dbReference type="EMBL" id="AEI50674.1"/>
    </source>
</evidence>
<reference evidence="3 4" key="2">
    <citation type="journal article" date="2012" name="Stand. Genomic Sci.">
        <title>Complete genome sequence of the aquatic bacterium Runella slithyformis type strain (LSU 4(T)).</title>
        <authorList>
            <person name="Copeland A."/>
            <person name="Zhang X."/>
            <person name="Misra M."/>
            <person name="Lapidus A."/>
            <person name="Nolan M."/>
            <person name="Lucas S."/>
            <person name="Deshpande S."/>
            <person name="Cheng J.F."/>
            <person name="Tapia R."/>
            <person name="Goodwin L.A."/>
            <person name="Pitluck S."/>
            <person name="Liolios K."/>
            <person name="Pagani I."/>
            <person name="Ivanova N."/>
            <person name="Mikhailova N."/>
            <person name="Pati A."/>
            <person name="Chen A."/>
            <person name="Palaniappan K."/>
            <person name="Land M."/>
            <person name="Hauser L."/>
            <person name="Pan C."/>
            <person name="Jeffries C.D."/>
            <person name="Detter J.C."/>
            <person name="Brambilla E.M."/>
            <person name="Rohde M."/>
            <person name="Djao O.D."/>
            <person name="Goker M."/>
            <person name="Sikorski J."/>
            <person name="Tindall B.J."/>
            <person name="Woyke T."/>
            <person name="Bristow J."/>
            <person name="Eisen J.A."/>
            <person name="Markowitz V."/>
            <person name="Hugenholtz P."/>
            <person name="Kyrpides N.C."/>
            <person name="Klenk H.P."/>
            <person name="Mavromatis K."/>
        </authorList>
    </citation>
    <scope>NUCLEOTIDE SEQUENCE [LARGE SCALE GENOMIC DNA]</scope>
    <source>
        <strain evidence="4">ATCC 29530 / DSM 19594 / LMG 11500 / NCIMB 11436 / LSU 4</strain>
    </source>
</reference>
<accession>A0A7U3ZNX1</accession>
<evidence type="ECO:0000259" key="1">
    <source>
        <dbReference type="Pfam" id="PF17262"/>
    </source>
</evidence>